<evidence type="ECO:0000313" key="2">
    <source>
        <dbReference type="EMBL" id="QQN56989.1"/>
    </source>
</evidence>
<sequence>MEITFFSYNKDTFSPFKKIFKIFFLAVMFFGFTVSFAQNKYSFDVKVIGKGTPVIMIPGYSCSSDVWKETVDHLKNKFECHILTLAGFAGQPSIKEPLLETTKNEIIAYAKDKKLKNPVIIGHSLGGFLSLWVSSTSPELFKKVIVVDGVPFYTALQNPDITSEQAKQLINKETFSKQYAAMTNEQLKTYAENIAKQLVTDLEKAKLIAEWQAKSDRNTLAGAFYEMMTTDIRSDLSKITAPVLVLGSKFETLENSKKQFAEQYKNVKNLILHIADSKHFIMYDQPEWFFQELDTFLK</sequence>
<protein>
    <submittedName>
        <fullName evidence="2">Alpha/beta hydrolase</fullName>
    </submittedName>
</protein>
<dbReference type="Pfam" id="PF00561">
    <property type="entry name" value="Abhydrolase_1"/>
    <property type="match status" value="1"/>
</dbReference>
<dbReference type="InterPro" id="IPR050266">
    <property type="entry name" value="AB_hydrolase_sf"/>
</dbReference>
<gene>
    <name evidence="2" type="ORF">I6H88_10980</name>
</gene>
<evidence type="ECO:0000259" key="1">
    <source>
        <dbReference type="Pfam" id="PF00561"/>
    </source>
</evidence>
<keyword evidence="3" id="KW-1185">Reference proteome</keyword>
<dbReference type="OrthoDB" id="7172093at2"/>
<feature type="domain" description="AB hydrolase-1" evidence="1">
    <location>
        <begin position="53"/>
        <end position="203"/>
    </location>
</feature>
<dbReference type="KEGG" id="egm:AYC65_00485"/>
<name>A0A7T7UVI0_9FLAO</name>
<dbReference type="Proteomes" id="UP000595426">
    <property type="component" value="Chromosome"/>
</dbReference>
<dbReference type="Gene3D" id="3.40.50.1820">
    <property type="entry name" value="alpha/beta hydrolase"/>
    <property type="match status" value="1"/>
</dbReference>
<dbReference type="PANTHER" id="PTHR43798">
    <property type="entry name" value="MONOACYLGLYCEROL LIPASE"/>
    <property type="match status" value="1"/>
</dbReference>
<proteinExistence type="predicted"/>
<dbReference type="AlphaFoldDB" id="A0A7T7UVI0"/>
<keyword evidence="2" id="KW-0378">Hydrolase</keyword>
<dbReference type="RefSeq" id="WP_052114594.1">
    <property type="nucleotide sequence ID" value="NZ_CBCSDR010000007.1"/>
</dbReference>
<dbReference type="EMBL" id="CP067018">
    <property type="protein sequence ID" value="QQN56989.1"/>
    <property type="molecule type" value="Genomic_DNA"/>
</dbReference>
<dbReference type="InterPro" id="IPR029058">
    <property type="entry name" value="AB_hydrolase_fold"/>
</dbReference>
<dbReference type="GeneID" id="93131357"/>
<dbReference type="InterPro" id="IPR000073">
    <property type="entry name" value="AB_hydrolase_1"/>
</dbReference>
<dbReference type="SUPFAM" id="SSF53474">
    <property type="entry name" value="alpha/beta-Hydrolases"/>
    <property type="match status" value="1"/>
</dbReference>
<organism evidence="2 3">
    <name type="scientific">Elizabethkingia bruuniana</name>
    <dbReference type="NCBI Taxonomy" id="1756149"/>
    <lineage>
        <taxon>Bacteria</taxon>
        <taxon>Pseudomonadati</taxon>
        <taxon>Bacteroidota</taxon>
        <taxon>Flavobacteriia</taxon>
        <taxon>Flavobacteriales</taxon>
        <taxon>Weeksellaceae</taxon>
        <taxon>Elizabethkingia</taxon>
    </lineage>
</organism>
<dbReference type="GO" id="GO:0016787">
    <property type="term" value="F:hydrolase activity"/>
    <property type="evidence" value="ECO:0007669"/>
    <property type="project" value="UniProtKB-KW"/>
</dbReference>
<accession>A0A7T7UVI0</accession>
<evidence type="ECO:0000313" key="3">
    <source>
        <dbReference type="Proteomes" id="UP000595426"/>
    </source>
</evidence>
<reference evidence="2 3" key="1">
    <citation type="submission" date="2020-12" db="EMBL/GenBank/DDBJ databases">
        <title>FDA dAtabase for Regulatory Grade micrObial Sequences (FDA-ARGOS): Supporting development and validation of Infectious Disease Dx tests.</title>
        <authorList>
            <person name="Kerrigan L."/>
            <person name="Long C."/>
            <person name="Tallon L."/>
            <person name="Sadzewicz L."/>
            <person name="Zhao X."/>
            <person name="Boylan J."/>
            <person name="Ott S."/>
            <person name="Bowen H."/>
            <person name="Vavikolanu K."/>
            <person name="Mehta A."/>
            <person name="Aluvathingal J."/>
            <person name="Nadendla S."/>
            <person name="Yan Y."/>
            <person name="Sichtig H."/>
        </authorList>
    </citation>
    <scope>NUCLEOTIDE SEQUENCE [LARGE SCALE GENOMIC DNA]</scope>
    <source>
        <strain evidence="2 3">FDAARGOS_1031</strain>
    </source>
</reference>